<comment type="subcellular location">
    <subcellularLocation>
        <location evidence="1">Secreted</location>
        <location evidence="1">Cell wall</location>
    </subcellularLocation>
</comment>
<dbReference type="PANTHER" id="PTHR32467:SF22">
    <property type="entry name" value="AP2-LIKE ETHYLENE-RESPONSIVE TRANSCRIPTION FACTOR PLT2"/>
    <property type="match status" value="1"/>
</dbReference>
<gene>
    <name evidence="4" type="ORF">DVH24_028031</name>
</gene>
<dbReference type="EMBL" id="RDQH01000343">
    <property type="protein sequence ID" value="RXH67884.1"/>
    <property type="molecule type" value="Genomic_DNA"/>
</dbReference>
<dbReference type="STRING" id="3750.A0A498HC74"/>
<organism evidence="4 5">
    <name type="scientific">Malus domestica</name>
    <name type="common">Apple</name>
    <name type="synonym">Pyrus malus</name>
    <dbReference type="NCBI Taxonomy" id="3750"/>
    <lineage>
        <taxon>Eukaryota</taxon>
        <taxon>Viridiplantae</taxon>
        <taxon>Streptophyta</taxon>
        <taxon>Embryophyta</taxon>
        <taxon>Tracheophyta</taxon>
        <taxon>Spermatophyta</taxon>
        <taxon>Magnoliopsida</taxon>
        <taxon>eudicotyledons</taxon>
        <taxon>Gunneridae</taxon>
        <taxon>Pentapetalae</taxon>
        <taxon>rosids</taxon>
        <taxon>fabids</taxon>
        <taxon>Rosales</taxon>
        <taxon>Rosaceae</taxon>
        <taxon>Amygdaloideae</taxon>
        <taxon>Maleae</taxon>
        <taxon>Malus</taxon>
    </lineage>
</organism>
<feature type="region of interest" description="Disordered" evidence="3">
    <location>
        <begin position="1"/>
        <end position="24"/>
    </location>
</feature>
<accession>A0A498HC74</accession>
<evidence type="ECO:0000313" key="4">
    <source>
        <dbReference type="EMBL" id="RXH67884.1"/>
    </source>
</evidence>
<comment type="caution">
    <text evidence="4">The sequence shown here is derived from an EMBL/GenBank/DDBJ whole genome shotgun (WGS) entry which is preliminary data.</text>
</comment>
<evidence type="ECO:0000256" key="3">
    <source>
        <dbReference type="SAM" id="MobiDB-lite"/>
    </source>
</evidence>
<dbReference type="PANTHER" id="PTHR32467">
    <property type="entry name" value="AP2-LIKE ETHYLENE-RESPONSIVE TRANSCRIPTION FACTOR"/>
    <property type="match status" value="1"/>
</dbReference>
<dbReference type="Gene3D" id="1.25.40.470">
    <property type="match status" value="1"/>
</dbReference>
<keyword evidence="5" id="KW-1185">Reference proteome</keyword>
<reference evidence="4 5" key="1">
    <citation type="submission" date="2018-10" db="EMBL/GenBank/DDBJ databases">
        <title>A high-quality apple genome assembly.</title>
        <authorList>
            <person name="Hu J."/>
        </authorList>
    </citation>
    <scope>NUCLEOTIDE SEQUENCE [LARGE SCALE GENOMIC DNA]</scope>
    <source>
        <strain evidence="5">cv. HFTH1</strain>
        <tissue evidence="4">Young leaf</tissue>
    </source>
</reference>
<evidence type="ECO:0000256" key="1">
    <source>
        <dbReference type="ARBA" id="ARBA00004191"/>
    </source>
</evidence>
<evidence type="ECO:0000313" key="5">
    <source>
        <dbReference type="Proteomes" id="UP000290289"/>
    </source>
</evidence>
<keyword evidence="2" id="KW-0964">Secreted</keyword>
<dbReference type="Gene3D" id="2.160.20.10">
    <property type="entry name" value="Single-stranded right-handed beta-helix, Pectin lyase-like"/>
    <property type="match status" value="1"/>
</dbReference>
<evidence type="ECO:0000256" key="2">
    <source>
        <dbReference type="ARBA" id="ARBA00022512"/>
    </source>
</evidence>
<name>A0A498HC74_MALDO</name>
<proteinExistence type="predicted"/>
<keyword evidence="2" id="KW-0134">Cell wall</keyword>
<sequence>MMMEIEINMRGKRREGDRERRKGKSGDLSAIVLNDEYSDVKRDDLSKALWGLHCVRAIGRIHEAALIARSYLPSKVSEIVSIWRNDLNRVNKNTAESLADPQECPNLFKDWQVSLALECKDAENRHPPSWILSINLVHLPLGQLQFQDCTLTVQHLQRYQVAGLIVCKKSSEFSRGASMYRRITRCHQHGRWLAKIGKVTRNKDLYLGHSVSSDTYLDRAWRGRPQMVYAYTRMTKVVNPAGWSDNNHPECNKLADYVVNCAKNGGEGYNKRRSIQLNVSYSCSYA</sequence>
<protein>
    <submittedName>
        <fullName evidence="4">Uncharacterized protein</fullName>
    </submittedName>
</protein>
<dbReference type="InterPro" id="IPR012334">
    <property type="entry name" value="Pectin_lyas_fold"/>
</dbReference>
<dbReference type="AlphaFoldDB" id="A0A498HC74"/>
<dbReference type="Proteomes" id="UP000290289">
    <property type="component" value="Chromosome 17"/>
</dbReference>